<comment type="subcellular location">
    <subcellularLocation>
        <location evidence="3">Cytoplasm</location>
    </subcellularLocation>
</comment>
<keyword evidence="5" id="KW-1185">Reference proteome</keyword>
<evidence type="ECO:0000313" key="4">
    <source>
        <dbReference type="EMBL" id="GER82486.1"/>
    </source>
</evidence>
<dbReference type="Gene3D" id="3.40.140.10">
    <property type="entry name" value="Cytidine Deaminase, domain 2"/>
    <property type="match status" value="1"/>
</dbReference>
<protein>
    <recommendedName>
        <fullName evidence="3">Sulfur carrier protein FdhD</fullName>
    </recommendedName>
</protein>
<dbReference type="HAMAP" id="MF_00187">
    <property type="entry name" value="FdhD"/>
    <property type="match status" value="1"/>
</dbReference>
<dbReference type="EMBL" id="BKZV01000001">
    <property type="protein sequence ID" value="GER82486.1"/>
    <property type="molecule type" value="Genomic_DNA"/>
</dbReference>
<proteinExistence type="inferred from homology"/>
<dbReference type="AlphaFoldDB" id="A0A5J4K8L5"/>
<keyword evidence="2 3" id="KW-0501">Molybdenum cofactor biosynthesis</keyword>
<accession>A0A5J4K8L5</accession>
<dbReference type="GO" id="GO:0016783">
    <property type="term" value="F:sulfurtransferase activity"/>
    <property type="evidence" value="ECO:0007669"/>
    <property type="project" value="InterPro"/>
</dbReference>
<comment type="similarity">
    <text evidence="3">Belongs to the FdhD family.</text>
</comment>
<dbReference type="RefSeq" id="WP_228026322.1">
    <property type="nucleotide sequence ID" value="NZ_BKZV01000001.1"/>
</dbReference>
<dbReference type="Proteomes" id="UP000334820">
    <property type="component" value="Unassembled WGS sequence"/>
</dbReference>
<reference evidence="4 5" key="1">
    <citation type="journal article" date="2019" name="Int. J. Syst. Evol. Microbiol.">
        <title>Thermogemmatispora aurantia sp. nov. and Thermogemmatispora argillosa sp. nov., within the class Ktedonobacteria, and emended description of the genus Thermogemmatispora.</title>
        <authorList>
            <person name="Zheng Y."/>
            <person name="Wang C.M."/>
            <person name="Sakai Y."/>
            <person name="Abe K."/>
            <person name="Yokota A."/>
            <person name="Yabe S."/>
        </authorList>
    </citation>
    <scope>NUCLEOTIDE SEQUENCE [LARGE SCALE GENOMIC DNA]</scope>
    <source>
        <strain evidence="4 5">A1-2</strain>
    </source>
</reference>
<keyword evidence="1 3" id="KW-0963">Cytoplasm</keyword>
<dbReference type="GO" id="GO:0097163">
    <property type="term" value="F:sulfur carrier activity"/>
    <property type="evidence" value="ECO:0007669"/>
    <property type="project" value="UniProtKB-UniRule"/>
</dbReference>
<comment type="caution">
    <text evidence="4">The sequence shown here is derived from an EMBL/GenBank/DDBJ whole genome shotgun (WGS) entry which is preliminary data.</text>
</comment>
<comment type="function">
    <text evidence="3">Required for formate dehydrogenase (FDH) activity. Acts as a sulfur carrier protein that transfers sulfur from IscS to the molybdenum cofactor prior to its insertion into FDH.</text>
</comment>
<dbReference type="Gene3D" id="3.10.20.10">
    <property type="match status" value="1"/>
</dbReference>
<dbReference type="PANTHER" id="PTHR30592:SF1">
    <property type="entry name" value="SULFUR CARRIER PROTEIN FDHD"/>
    <property type="match status" value="1"/>
</dbReference>
<dbReference type="InterPro" id="IPR016193">
    <property type="entry name" value="Cytidine_deaminase-like"/>
</dbReference>
<organism evidence="4 5">
    <name type="scientific">Thermogemmatispora aurantia</name>
    <dbReference type="NCBI Taxonomy" id="2045279"/>
    <lineage>
        <taxon>Bacteria</taxon>
        <taxon>Bacillati</taxon>
        <taxon>Chloroflexota</taxon>
        <taxon>Ktedonobacteria</taxon>
        <taxon>Thermogemmatisporales</taxon>
        <taxon>Thermogemmatisporaceae</taxon>
        <taxon>Thermogemmatispora</taxon>
    </lineage>
</organism>
<name>A0A5J4K8L5_9CHLR</name>
<evidence type="ECO:0000256" key="1">
    <source>
        <dbReference type="ARBA" id="ARBA00022490"/>
    </source>
</evidence>
<evidence type="ECO:0000313" key="5">
    <source>
        <dbReference type="Proteomes" id="UP000334820"/>
    </source>
</evidence>
<dbReference type="GO" id="GO:0005737">
    <property type="term" value="C:cytoplasm"/>
    <property type="evidence" value="ECO:0007669"/>
    <property type="project" value="UniProtKB-SubCell"/>
</dbReference>
<dbReference type="SUPFAM" id="SSF53927">
    <property type="entry name" value="Cytidine deaminase-like"/>
    <property type="match status" value="1"/>
</dbReference>
<dbReference type="GO" id="GO:0006777">
    <property type="term" value="P:Mo-molybdopterin cofactor biosynthetic process"/>
    <property type="evidence" value="ECO:0007669"/>
    <property type="project" value="UniProtKB-UniRule"/>
</dbReference>
<dbReference type="Pfam" id="PF02634">
    <property type="entry name" value="FdhD-NarQ"/>
    <property type="match status" value="1"/>
</dbReference>
<dbReference type="NCBIfam" id="TIGR00129">
    <property type="entry name" value="fdhD_narQ"/>
    <property type="match status" value="1"/>
</dbReference>
<evidence type="ECO:0000256" key="2">
    <source>
        <dbReference type="ARBA" id="ARBA00023150"/>
    </source>
</evidence>
<sequence>MTATHFWRSIVDPLRVMSARVLHWEEGRSQPREEALAVEEPLEVRLNQRSLAIIMRTPGHDRELALGFLFNEGLIRSAQEVLRVEEAVDADGLPLPNVIEVTLRGSEARTEQASSGAACQATFERHFAVSSSCGLCGKNSIADLLSSLTPLEPDKLRLRAETLYMLPEQLRAAQAVFSHTGGLHAAALFSLQGDLLLLREDVGRHNAVDKLVGCGLLQGTFPYREHILMVSGRTSFEIIQKALSARIPCVAAISAPSSLAVELAEQAGITLVGFLRGRSMNVYTHPERLLAAG</sequence>
<dbReference type="NCBIfam" id="NF001943">
    <property type="entry name" value="PRK00724.1-2"/>
    <property type="match status" value="1"/>
</dbReference>
<dbReference type="PIRSF" id="PIRSF015626">
    <property type="entry name" value="FdhD"/>
    <property type="match status" value="1"/>
</dbReference>
<dbReference type="InterPro" id="IPR003786">
    <property type="entry name" value="FdhD"/>
</dbReference>
<gene>
    <name evidence="3 4" type="primary">fdhD</name>
    <name evidence="4" type="ORF">KTAU_11230</name>
</gene>
<evidence type="ECO:0000256" key="3">
    <source>
        <dbReference type="HAMAP-Rule" id="MF_00187"/>
    </source>
</evidence>
<comment type="caution">
    <text evidence="3">Lacks conserved residue(s) required for the propagation of feature annotation.</text>
</comment>
<keyword evidence="4" id="KW-0808">Transferase</keyword>
<dbReference type="PANTHER" id="PTHR30592">
    <property type="entry name" value="FORMATE DEHYDROGENASE"/>
    <property type="match status" value="1"/>
</dbReference>
<feature type="active site" description="Cysteine persulfide intermediate" evidence="3">
    <location>
        <position position="133"/>
    </location>
</feature>